<dbReference type="AlphaFoldDB" id="A0A250VSU5"/>
<dbReference type="STRING" id="1963.AQJ27_45050"/>
<evidence type="ECO:0000313" key="1">
    <source>
        <dbReference type="EMBL" id="GAX57283.1"/>
    </source>
</evidence>
<reference evidence="2" key="1">
    <citation type="submission" date="2017-05" db="EMBL/GenBank/DDBJ databases">
        <title>Streptomyces olivochromogenes NBRC 3561 whole genome shotgun sequence.</title>
        <authorList>
            <person name="Dohra H."/>
            <person name="Kodani S."/>
        </authorList>
    </citation>
    <scope>NUCLEOTIDE SEQUENCE [LARGE SCALE GENOMIC DNA]</scope>
    <source>
        <strain evidence="2">NBRC 3561</strain>
    </source>
</reference>
<keyword evidence="2" id="KW-1185">Reference proteome</keyword>
<dbReference type="RefSeq" id="WP_067383023.1">
    <property type="nucleotide sequence ID" value="NZ_BDQI01000034.1"/>
</dbReference>
<proteinExistence type="predicted"/>
<comment type="caution">
    <text evidence="1">The sequence shown here is derived from an EMBL/GenBank/DDBJ whole genome shotgun (WGS) entry which is preliminary data.</text>
</comment>
<dbReference type="Proteomes" id="UP000217446">
    <property type="component" value="Unassembled WGS sequence"/>
</dbReference>
<evidence type="ECO:0000313" key="2">
    <source>
        <dbReference type="Proteomes" id="UP000217446"/>
    </source>
</evidence>
<dbReference type="EMBL" id="BDQI01000034">
    <property type="protein sequence ID" value="GAX57283.1"/>
    <property type="molecule type" value="Genomic_DNA"/>
</dbReference>
<sequence>MIPANGSHYVHFEKNGSGYVPRLPVVAWDDDGFPLVVKRGMLRRASDLGSVTGIHQNHAEVVGAVPGGGWLIDCTDSEGNSWTTPILAWTIHADTTAIPLTSDSDGVTSDATEGLESYRIYHPDMTDVQSGE</sequence>
<protein>
    <submittedName>
        <fullName evidence="1">Uncharacterized protein</fullName>
    </submittedName>
</protein>
<gene>
    <name evidence="1" type="ORF">SO3561_08853</name>
</gene>
<organism evidence="1 2">
    <name type="scientific">Streptomyces olivochromogenes</name>
    <dbReference type="NCBI Taxonomy" id="1963"/>
    <lineage>
        <taxon>Bacteria</taxon>
        <taxon>Bacillati</taxon>
        <taxon>Actinomycetota</taxon>
        <taxon>Actinomycetes</taxon>
        <taxon>Kitasatosporales</taxon>
        <taxon>Streptomycetaceae</taxon>
        <taxon>Streptomyces</taxon>
    </lineage>
</organism>
<accession>A0A250VSU5</accession>
<name>A0A250VSU5_STROL</name>